<keyword evidence="2" id="KW-0012">Acyltransferase</keyword>
<dbReference type="CDD" id="cd04301">
    <property type="entry name" value="NAT_SF"/>
    <property type="match status" value="1"/>
</dbReference>
<dbReference type="AlphaFoldDB" id="A0A7W9SLL5"/>
<keyword evidence="1" id="KW-0808">Transferase</keyword>
<dbReference type="EMBL" id="JACHGW010000001">
    <property type="protein sequence ID" value="MBB6048565.1"/>
    <property type="molecule type" value="Genomic_DNA"/>
</dbReference>
<evidence type="ECO:0000256" key="1">
    <source>
        <dbReference type="ARBA" id="ARBA00022679"/>
    </source>
</evidence>
<sequence length="155" mass="17339">MTIRDARPDEAGRIYAITRSAFLEYASDVPPPSALFETEAEVVKELAAGNHHALLAERDGKALGCVRYELDRRGLHFFRLAVLPSARRQGVAKALLARLEEVGRAHEKSRLWCHVRPKVSRNVALYESVGYALNGEDVMVRNGFVIPVGVMEKWL</sequence>
<dbReference type="PANTHER" id="PTHR43877:SF2">
    <property type="entry name" value="AMINOALKYLPHOSPHONATE N-ACETYLTRANSFERASE-RELATED"/>
    <property type="match status" value="1"/>
</dbReference>
<evidence type="ECO:0000259" key="3">
    <source>
        <dbReference type="PROSITE" id="PS51186"/>
    </source>
</evidence>
<keyword evidence="5" id="KW-1185">Reference proteome</keyword>
<dbReference type="RefSeq" id="WP_184192203.1">
    <property type="nucleotide sequence ID" value="NZ_JACHGW010000001.1"/>
</dbReference>
<dbReference type="GO" id="GO:0005840">
    <property type="term" value="C:ribosome"/>
    <property type="evidence" value="ECO:0007669"/>
    <property type="project" value="UniProtKB-KW"/>
</dbReference>
<proteinExistence type="predicted"/>
<dbReference type="GO" id="GO:0016747">
    <property type="term" value="F:acyltransferase activity, transferring groups other than amino-acyl groups"/>
    <property type="evidence" value="ECO:0007669"/>
    <property type="project" value="InterPro"/>
</dbReference>
<dbReference type="InterPro" id="IPR050832">
    <property type="entry name" value="Bact_Acetyltransf"/>
</dbReference>
<accession>A0A7W9SLL5</accession>
<comment type="caution">
    <text evidence="4">The sequence shown here is derived from an EMBL/GenBank/DDBJ whole genome shotgun (WGS) entry which is preliminary data.</text>
</comment>
<organism evidence="4 5">
    <name type="scientific">Armatimonas rosea</name>
    <dbReference type="NCBI Taxonomy" id="685828"/>
    <lineage>
        <taxon>Bacteria</taxon>
        <taxon>Bacillati</taxon>
        <taxon>Armatimonadota</taxon>
        <taxon>Armatimonadia</taxon>
        <taxon>Armatimonadales</taxon>
        <taxon>Armatimonadaceae</taxon>
        <taxon>Armatimonas</taxon>
    </lineage>
</organism>
<reference evidence="4 5" key="1">
    <citation type="submission" date="2020-08" db="EMBL/GenBank/DDBJ databases">
        <title>Genomic Encyclopedia of Type Strains, Phase IV (KMG-IV): sequencing the most valuable type-strain genomes for metagenomic binning, comparative biology and taxonomic classification.</title>
        <authorList>
            <person name="Goeker M."/>
        </authorList>
    </citation>
    <scope>NUCLEOTIDE SEQUENCE [LARGE SCALE GENOMIC DNA]</scope>
    <source>
        <strain evidence="4 5">DSM 23562</strain>
    </source>
</reference>
<feature type="domain" description="N-acetyltransferase" evidence="3">
    <location>
        <begin position="1"/>
        <end position="155"/>
    </location>
</feature>
<evidence type="ECO:0000313" key="5">
    <source>
        <dbReference type="Proteomes" id="UP000520814"/>
    </source>
</evidence>
<dbReference type="SUPFAM" id="SSF55729">
    <property type="entry name" value="Acyl-CoA N-acyltransferases (Nat)"/>
    <property type="match status" value="1"/>
</dbReference>
<protein>
    <submittedName>
        <fullName evidence="4">Ribosomal protein S18 acetylase RimI-like enzyme</fullName>
    </submittedName>
</protein>
<dbReference type="InterPro" id="IPR016181">
    <property type="entry name" value="Acyl_CoA_acyltransferase"/>
</dbReference>
<keyword evidence="4" id="KW-0687">Ribonucleoprotein</keyword>
<dbReference type="InterPro" id="IPR000182">
    <property type="entry name" value="GNAT_dom"/>
</dbReference>
<keyword evidence="4" id="KW-0689">Ribosomal protein</keyword>
<name>A0A7W9SLL5_ARMRO</name>
<dbReference type="Gene3D" id="3.40.630.30">
    <property type="match status" value="1"/>
</dbReference>
<evidence type="ECO:0000256" key="2">
    <source>
        <dbReference type="ARBA" id="ARBA00023315"/>
    </source>
</evidence>
<gene>
    <name evidence="4" type="ORF">HNQ39_000327</name>
</gene>
<dbReference type="PROSITE" id="PS51186">
    <property type="entry name" value="GNAT"/>
    <property type="match status" value="1"/>
</dbReference>
<dbReference type="PANTHER" id="PTHR43877">
    <property type="entry name" value="AMINOALKYLPHOSPHONATE N-ACETYLTRANSFERASE-RELATED-RELATED"/>
    <property type="match status" value="1"/>
</dbReference>
<dbReference type="Proteomes" id="UP000520814">
    <property type="component" value="Unassembled WGS sequence"/>
</dbReference>
<dbReference type="Pfam" id="PF00583">
    <property type="entry name" value="Acetyltransf_1"/>
    <property type="match status" value="1"/>
</dbReference>
<evidence type="ECO:0000313" key="4">
    <source>
        <dbReference type="EMBL" id="MBB6048565.1"/>
    </source>
</evidence>